<evidence type="ECO:0000313" key="8">
    <source>
        <dbReference type="EMBL" id="SUS04661.1"/>
    </source>
</evidence>
<dbReference type="InterPro" id="IPR000595">
    <property type="entry name" value="cNMP-bd_dom"/>
</dbReference>
<comment type="subunit">
    <text evidence="2">Homotetramer.</text>
</comment>
<comment type="similarity">
    <text evidence="1">Belongs to the glutaminase family.</text>
</comment>
<keyword evidence="4 8" id="KW-0378">Hydrolase</keyword>
<evidence type="ECO:0000256" key="1">
    <source>
        <dbReference type="ARBA" id="ARBA00011076"/>
    </source>
</evidence>
<dbReference type="InterPro" id="IPR036513">
    <property type="entry name" value="STAS_dom_sf"/>
</dbReference>
<organism evidence="8">
    <name type="scientific">metagenome</name>
    <dbReference type="NCBI Taxonomy" id="256318"/>
    <lineage>
        <taxon>unclassified sequences</taxon>
        <taxon>metagenomes</taxon>
    </lineage>
</organism>
<evidence type="ECO:0000256" key="3">
    <source>
        <dbReference type="ARBA" id="ARBA00012918"/>
    </source>
</evidence>
<feature type="domain" description="STAS" evidence="7">
    <location>
        <begin position="349"/>
        <end position="425"/>
    </location>
</feature>
<protein>
    <recommendedName>
        <fullName evidence="3">glutaminase</fullName>
        <ecNumber evidence="3">3.5.1.2</ecNumber>
    </recommendedName>
</protein>
<dbReference type="GO" id="GO:0004359">
    <property type="term" value="F:glutaminase activity"/>
    <property type="evidence" value="ECO:0007669"/>
    <property type="project" value="UniProtKB-EC"/>
</dbReference>
<sequence>MPDPCPSPVQSILQELYEKYQPDFSGSVATYIPELAKANPADFAIVLATTDGHVYEVGQSQREFTIQSVSKPFVFSLALQEHGRDEVLRKVGVEPTGEAFNAIVFDETGNRPFNPMVNAGAIAISALISGDSFESRLQRISETFADFAGRPLEIDETVFQSERATGHRNRAIAYLELNSGMIQEPVDEHLDLYFRQCSILVTARDLAMMAATLANYGVNPLSGRRAVDPEHVQSILSVMASCGMYDYAGEWNYRIGLPAKSGVAGGIIAVLPGQFGIGLYSPLLDAKGNSVRGVRVCDELSSRFALHMFAHHPQPRTVIRRVYTGSNVVSKRRRRAAERDVLDQLGHRITVFELDGDLFFASMEQVLRRLTAELDPHGFAILDGRRVGHADQGPLGLLIAMHERLAERQQQLLLAAFPAAIIRALGQRLPAGWVEEHVFADVDRALEACEDALLATAAPELSAHEVSVPLAEMDIVAGFEGEYVALLAGYLEEATYAPGAAIIHENDPADRLFMLSEGSAAVIMQLGDGRSKRLANIGPGVSFGELALVDGGDRVADVIAESAVRCWVLRTERFAELAERHPRLHARLLKNIGRNLSDRLRRTTREVRTLEE</sequence>
<dbReference type="SUPFAM" id="SSF52091">
    <property type="entry name" value="SpoIIaa-like"/>
    <property type="match status" value="1"/>
</dbReference>
<dbReference type="EMBL" id="UIDG01000045">
    <property type="protein sequence ID" value="SUS04661.1"/>
    <property type="molecule type" value="Genomic_DNA"/>
</dbReference>
<evidence type="ECO:0000259" key="6">
    <source>
        <dbReference type="PROSITE" id="PS50042"/>
    </source>
</evidence>
<evidence type="ECO:0000256" key="5">
    <source>
        <dbReference type="ARBA" id="ARBA00049534"/>
    </source>
</evidence>
<dbReference type="EC" id="3.5.1.2" evidence="3"/>
<reference evidence="8" key="1">
    <citation type="submission" date="2018-07" db="EMBL/GenBank/DDBJ databases">
        <authorList>
            <person name="Quirk P.G."/>
            <person name="Krulwich T.A."/>
        </authorList>
    </citation>
    <scope>NUCLEOTIDE SEQUENCE</scope>
</reference>
<dbReference type="SMART" id="SM00100">
    <property type="entry name" value="cNMP"/>
    <property type="match status" value="1"/>
</dbReference>
<dbReference type="CDD" id="cd07042">
    <property type="entry name" value="STAS_SulP_like_sulfate_transporter"/>
    <property type="match status" value="1"/>
</dbReference>
<dbReference type="PANTHER" id="PTHR12544:SF29">
    <property type="entry name" value="GLUTAMINASE"/>
    <property type="match status" value="1"/>
</dbReference>
<dbReference type="FunFam" id="3.40.710.10:FF:000005">
    <property type="entry name" value="Glutaminase"/>
    <property type="match status" value="1"/>
</dbReference>
<dbReference type="CDD" id="cd00038">
    <property type="entry name" value="CAP_ED"/>
    <property type="match status" value="1"/>
</dbReference>
<evidence type="ECO:0000256" key="2">
    <source>
        <dbReference type="ARBA" id="ARBA00011881"/>
    </source>
</evidence>
<dbReference type="InterPro" id="IPR014710">
    <property type="entry name" value="RmlC-like_jellyroll"/>
</dbReference>
<dbReference type="Gene3D" id="2.60.120.10">
    <property type="entry name" value="Jelly Rolls"/>
    <property type="match status" value="1"/>
</dbReference>
<feature type="domain" description="Cyclic nucleotide-binding" evidence="6">
    <location>
        <begin position="475"/>
        <end position="595"/>
    </location>
</feature>
<dbReference type="HAMAP" id="MF_00313">
    <property type="entry name" value="Glutaminase"/>
    <property type="match status" value="1"/>
</dbReference>
<dbReference type="PROSITE" id="PS50801">
    <property type="entry name" value="STAS"/>
    <property type="match status" value="1"/>
</dbReference>
<dbReference type="PROSITE" id="PS50042">
    <property type="entry name" value="CNMP_BINDING_3"/>
    <property type="match status" value="1"/>
</dbReference>
<comment type="catalytic activity">
    <reaction evidence="5">
        <text>L-glutamine + H2O = L-glutamate + NH4(+)</text>
        <dbReference type="Rhea" id="RHEA:15889"/>
        <dbReference type="ChEBI" id="CHEBI:15377"/>
        <dbReference type="ChEBI" id="CHEBI:28938"/>
        <dbReference type="ChEBI" id="CHEBI:29985"/>
        <dbReference type="ChEBI" id="CHEBI:58359"/>
        <dbReference type="EC" id="3.5.1.2"/>
    </reaction>
</comment>
<dbReference type="Pfam" id="PF00027">
    <property type="entry name" value="cNMP_binding"/>
    <property type="match status" value="1"/>
</dbReference>
<dbReference type="Pfam" id="PF04960">
    <property type="entry name" value="Glutaminase"/>
    <property type="match status" value="1"/>
</dbReference>
<accession>A0A380T927</accession>
<dbReference type="InterPro" id="IPR015868">
    <property type="entry name" value="Glutaminase"/>
</dbReference>
<dbReference type="Gene3D" id="3.40.710.10">
    <property type="entry name" value="DD-peptidase/beta-lactamase superfamily"/>
    <property type="match status" value="1"/>
</dbReference>
<dbReference type="InterPro" id="IPR018490">
    <property type="entry name" value="cNMP-bd_dom_sf"/>
</dbReference>
<evidence type="ECO:0000259" key="7">
    <source>
        <dbReference type="PROSITE" id="PS50801"/>
    </source>
</evidence>
<dbReference type="Gene3D" id="3.30.750.24">
    <property type="entry name" value="STAS domain"/>
    <property type="match status" value="1"/>
</dbReference>
<dbReference type="GO" id="GO:0006537">
    <property type="term" value="P:glutamate biosynthetic process"/>
    <property type="evidence" value="ECO:0007669"/>
    <property type="project" value="TreeGrafter"/>
</dbReference>
<evidence type="ECO:0000256" key="4">
    <source>
        <dbReference type="ARBA" id="ARBA00022801"/>
    </source>
</evidence>
<dbReference type="GO" id="GO:0006543">
    <property type="term" value="P:L-glutamine catabolic process"/>
    <property type="evidence" value="ECO:0007669"/>
    <property type="project" value="TreeGrafter"/>
</dbReference>
<dbReference type="InterPro" id="IPR002645">
    <property type="entry name" value="STAS_dom"/>
</dbReference>
<dbReference type="NCBIfam" id="TIGR03814">
    <property type="entry name" value="Gln_ase"/>
    <property type="match status" value="1"/>
</dbReference>
<dbReference type="Pfam" id="PF01740">
    <property type="entry name" value="STAS"/>
    <property type="match status" value="1"/>
</dbReference>
<dbReference type="SUPFAM" id="SSF51206">
    <property type="entry name" value="cAMP-binding domain-like"/>
    <property type="match status" value="1"/>
</dbReference>
<gene>
    <name evidence="8" type="primary">glsA</name>
    <name evidence="8" type="ORF">DF3PB_1390005</name>
</gene>
<dbReference type="AlphaFoldDB" id="A0A380T927"/>
<dbReference type="SUPFAM" id="SSF56601">
    <property type="entry name" value="beta-lactamase/transpeptidase-like"/>
    <property type="match status" value="1"/>
</dbReference>
<dbReference type="PANTHER" id="PTHR12544">
    <property type="entry name" value="GLUTAMINASE"/>
    <property type="match status" value="1"/>
</dbReference>
<dbReference type="InterPro" id="IPR012338">
    <property type="entry name" value="Beta-lactam/transpept-like"/>
</dbReference>
<name>A0A380T927_9ZZZZ</name>
<proteinExistence type="inferred from homology"/>